<gene>
    <name evidence="2" type="ORF">METZ01_LOCUS155351</name>
</gene>
<evidence type="ECO:0000313" key="2">
    <source>
        <dbReference type="EMBL" id="SVB02497.1"/>
    </source>
</evidence>
<dbReference type="AlphaFoldDB" id="A0A382AND8"/>
<dbReference type="PANTHER" id="PTHR43471:SF14">
    <property type="entry name" value="ABC-2 TYPE TRANSPORT SYSTEM PERMEASE PROTEIN"/>
    <property type="match status" value="1"/>
</dbReference>
<feature type="transmembrane region" description="Helical" evidence="1">
    <location>
        <begin position="444"/>
        <end position="463"/>
    </location>
</feature>
<accession>A0A382AND8</accession>
<keyword evidence="1" id="KW-1133">Transmembrane helix</keyword>
<feature type="transmembrane region" description="Helical" evidence="1">
    <location>
        <begin position="241"/>
        <end position="263"/>
    </location>
</feature>
<protein>
    <recommendedName>
        <fullName evidence="3">ABC-2 type transporter domain-containing protein</fullName>
    </recommendedName>
</protein>
<keyword evidence="1" id="KW-0812">Transmembrane</keyword>
<dbReference type="GO" id="GO:0005886">
    <property type="term" value="C:plasma membrane"/>
    <property type="evidence" value="ECO:0007669"/>
    <property type="project" value="UniProtKB-SubCell"/>
</dbReference>
<dbReference type="PANTHER" id="PTHR43471">
    <property type="entry name" value="ABC TRANSPORTER PERMEASE"/>
    <property type="match status" value="1"/>
</dbReference>
<sequence length="468" mass="53408">MLLHIVRKELLDQLRSLRFAIACAVCLLVMLLSSAVLTRDYGEALSTYNMNRVMHRNELEQRTQIRSVNEGMTVDRPLNLMNTMVRGLSQELTESVKIQPGNRLDFPETWEGNPVLPLFPAVDFVFIVGVIVSLLALAFGYDAVSGEAESGVIKLLLSYSVPRDTVLLGKWIGGYLALVVPFTVSFLLSMLLLLLFPEVEPDMDGTLSLLALFVLALLYLAAIFSLGIFVSSRTRLASTSITVLLLLWVAFVLALPNMAPYAVSQVLPIPSQESMRREKQAIQQEWSERFQKIFREEQEKQGRDDVFDEALRQRFDDMRQEMEAEMQKVSDSQTARVRHQMRWSTIIARVSPMTSFTLASLDLAASGITQEQRYVEALQAFSEKWGVYAEEKQADFRRVMEENRGRMTPELMEQFNDIDLSDAPQFEFSYMPASERLTSVYPDILLLVLWNVIFFMGAWLSFLRYDVQ</sequence>
<evidence type="ECO:0000256" key="1">
    <source>
        <dbReference type="SAM" id="Phobius"/>
    </source>
</evidence>
<dbReference type="Pfam" id="PF12679">
    <property type="entry name" value="ABC2_membrane_2"/>
    <property type="match status" value="1"/>
</dbReference>
<feature type="transmembrane region" description="Helical" evidence="1">
    <location>
        <begin position="208"/>
        <end position="229"/>
    </location>
</feature>
<feature type="transmembrane region" description="Helical" evidence="1">
    <location>
        <begin position="17"/>
        <end position="37"/>
    </location>
</feature>
<name>A0A382AND8_9ZZZZ</name>
<dbReference type="GO" id="GO:0140359">
    <property type="term" value="F:ABC-type transporter activity"/>
    <property type="evidence" value="ECO:0007669"/>
    <property type="project" value="InterPro"/>
</dbReference>
<feature type="transmembrane region" description="Helical" evidence="1">
    <location>
        <begin position="124"/>
        <end position="144"/>
    </location>
</feature>
<organism evidence="2">
    <name type="scientific">marine metagenome</name>
    <dbReference type="NCBI Taxonomy" id="408172"/>
    <lineage>
        <taxon>unclassified sequences</taxon>
        <taxon>metagenomes</taxon>
        <taxon>ecological metagenomes</taxon>
    </lineage>
</organism>
<feature type="transmembrane region" description="Helical" evidence="1">
    <location>
        <begin position="172"/>
        <end position="196"/>
    </location>
</feature>
<dbReference type="EMBL" id="UINC01025946">
    <property type="protein sequence ID" value="SVB02497.1"/>
    <property type="molecule type" value="Genomic_DNA"/>
</dbReference>
<keyword evidence="1" id="KW-0472">Membrane</keyword>
<reference evidence="2" key="1">
    <citation type="submission" date="2018-05" db="EMBL/GenBank/DDBJ databases">
        <authorList>
            <person name="Lanie J.A."/>
            <person name="Ng W.-L."/>
            <person name="Kazmierczak K.M."/>
            <person name="Andrzejewski T.M."/>
            <person name="Davidsen T.M."/>
            <person name="Wayne K.J."/>
            <person name="Tettelin H."/>
            <person name="Glass J.I."/>
            <person name="Rusch D."/>
            <person name="Podicherti R."/>
            <person name="Tsui H.-C.T."/>
            <person name="Winkler M.E."/>
        </authorList>
    </citation>
    <scope>NUCLEOTIDE SEQUENCE</scope>
</reference>
<proteinExistence type="predicted"/>
<evidence type="ECO:0008006" key="3">
    <source>
        <dbReference type="Google" id="ProtNLM"/>
    </source>
</evidence>